<sequence>MDKDAQKRKEQESGMALSPGQLTFKDVAIKFTPEEWECLNPVQRALYRDVMLETLRNVFSVGKDNLPLTFGICPGVCLHFLSMPLGSPFFVT</sequence>
<feature type="domain" description="KRAB" evidence="1">
    <location>
        <begin position="22"/>
        <end position="92"/>
    </location>
</feature>
<dbReference type="Ensembl" id="ENSCHIT00010054798.1">
    <property type="protein sequence ID" value="ENSCHIP00010039230.1"/>
    <property type="gene ID" value="ENSCHIG00010028941.1"/>
</dbReference>
<dbReference type="PANTHER" id="PTHR23232">
    <property type="entry name" value="KRAB DOMAIN C2H2 ZINC FINGER"/>
    <property type="match status" value="1"/>
</dbReference>
<protein>
    <recommendedName>
        <fullName evidence="1">KRAB domain-containing protein</fullName>
    </recommendedName>
</protein>
<reference evidence="2" key="1">
    <citation type="submission" date="2025-08" db="UniProtKB">
        <authorList>
            <consortium name="Ensembl"/>
        </authorList>
    </citation>
    <scope>IDENTIFICATION</scope>
</reference>
<organism evidence="2">
    <name type="scientific">Capra hircus</name>
    <name type="common">Goat</name>
    <dbReference type="NCBI Taxonomy" id="9925"/>
    <lineage>
        <taxon>Eukaryota</taxon>
        <taxon>Metazoa</taxon>
        <taxon>Chordata</taxon>
        <taxon>Craniata</taxon>
        <taxon>Vertebrata</taxon>
        <taxon>Euteleostomi</taxon>
        <taxon>Mammalia</taxon>
        <taxon>Eutheria</taxon>
        <taxon>Laurasiatheria</taxon>
        <taxon>Artiodactyla</taxon>
        <taxon>Ruminantia</taxon>
        <taxon>Pecora</taxon>
        <taxon>Bovidae</taxon>
        <taxon>Caprinae</taxon>
        <taxon>Capra</taxon>
    </lineage>
</organism>
<dbReference type="InterPro" id="IPR036051">
    <property type="entry name" value="KRAB_dom_sf"/>
</dbReference>
<dbReference type="PROSITE" id="PS50805">
    <property type="entry name" value="KRAB"/>
    <property type="match status" value="1"/>
</dbReference>
<dbReference type="AlphaFoldDB" id="A0A8C2S783"/>
<dbReference type="GO" id="GO:0006355">
    <property type="term" value="P:regulation of DNA-templated transcription"/>
    <property type="evidence" value="ECO:0007669"/>
    <property type="project" value="InterPro"/>
</dbReference>
<dbReference type="CDD" id="cd07765">
    <property type="entry name" value="KRAB_A-box"/>
    <property type="match status" value="1"/>
</dbReference>
<proteinExistence type="predicted"/>
<accession>A0A8C2S783</accession>
<dbReference type="SUPFAM" id="SSF109640">
    <property type="entry name" value="KRAB domain (Kruppel-associated box)"/>
    <property type="match status" value="1"/>
</dbReference>
<name>A0A8C2S783_CAPHI</name>
<dbReference type="SMART" id="SM00349">
    <property type="entry name" value="KRAB"/>
    <property type="match status" value="1"/>
</dbReference>
<evidence type="ECO:0000259" key="1">
    <source>
        <dbReference type="PROSITE" id="PS50805"/>
    </source>
</evidence>
<evidence type="ECO:0000313" key="2">
    <source>
        <dbReference type="Ensembl" id="ENSCHIP00010039230.1"/>
    </source>
</evidence>
<dbReference type="Gene3D" id="6.10.140.140">
    <property type="match status" value="1"/>
</dbReference>
<dbReference type="Pfam" id="PF01352">
    <property type="entry name" value="KRAB"/>
    <property type="match status" value="1"/>
</dbReference>
<dbReference type="InterPro" id="IPR050169">
    <property type="entry name" value="Krueppel_C2H2_ZnF"/>
</dbReference>
<dbReference type="PANTHER" id="PTHR23232:SF157">
    <property type="entry name" value="ZINC FINGER PROTEIN 525"/>
    <property type="match status" value="1"/>
</dbReference>
<dbReference type="InterPro" id="IPR001909">
    <property type="entry name" value="KRAB"/>
</dbReference>